<dbReference type="InterPro" id="IPR002477">
    <property type="entry name" value="Peptidoglycan-bd-like"/>
</dbReference>
<dbReference type="SUPFAM" id="SSF47090">
    <property type="entry name" value="PGBD-like"/>
    <property type="match status" value="1"/>
</dbReference>
<dbReference type="OrthoDB" id="9811296at2"/>
<dbReference type="Gene3D" id="1.10.101.10">
    <property type="entry name" value="PGBD-like superfamily/PGBD"/>
    <property type="match status" value="1"/>
</dbReference>
<gene>
    <name evidence="2" type="ORF">NSMM_380049</name>
</gene>
<evidence type="ECO:0000313" key="3">
    <source>
        <dbReference type="Proteomes" id="UP000198729"/>
    </source>
</evidence>
<dbReference type="InterPro" id="IPR036366">
    <property type="entry name" value="PGBDSf"/>
</dbReference>
<name>A0A1G5SEN0_9PROT</name>
<reference evidence="2 3" key="1">
    <citation type="submission" date="2016-10" db="EMBL/GenBank/DDBJ databases">
        <authorList>
            <person name="de Groot N.N."/>
        </authorList>
    </citation>
    <scope>NUCLEOTIDE SEQUENCE [LARGE SCALE GENOMIC DNA]</scope>
    <source>
        <strain evidence="2">1</strain>
    </source>
</reference>
<dbReference type="PROSITE" id="PS51257">
    <property type="entry name" value="PROKAR_LIPOPROTEIN"/>
    <property type="match status" value="1"/>
</dbReference>
<dbReference type="InterPro" id="IPR036365">
    <property type="entry name" value="PGBD-like_sf"/>
</dbReference>
<protein>
    <submittedName>
        <fullName evidence="2">Peptidoglycan-binding domain 1 protein</fullName>
    </submittedName>
</protein>
<evidence type="ECO:0000259" key="1">
    <source>
        <dbReference type="Pfam" id="PF01471"/>
    </source>
</evidence>
<organism evidence="2 3">
    <name type="scientific">Nitrosomonas mobilis</name>
    <dbReference type="NCBI Taxonomy" id="51642"/>
    <lineage>
        <taxon>Bacteria</taxon>
        <taxon>Pseudomonadati</taxon>
        <taxon>Pseudomonadota</taxon>
        <taxon>Betaproteobacteria</taxon>
        <taxon>Nitrosomonadales</taxon>
        <taxon>Nitrosomonadaceae</taxon>
        <taxon>Nitrosomonas</taxon>
    </lineage>
</organism>
<feature type="domain" description="Peptidoglycan binding-like" evidence="1">
    <location>
        <begin position="157"/>
        <end position="210"/>
    </location>
</feature>
<dbReference type="EMBL" id="FMWO01000045">
    <property type="protein sequence ID" value="SCZ85427.1"/>
    <property type="molecule type" value="Genomic_DNA"/>
</dbReference>
<dbReference type="AlphaFoldDB" id="A0A1G5SEN0"/>
<keyword evidence="3" id="KW-1185">Reference proteome</keyword>
<dbReference type="Proteomes" id="UP000198729">
    <property type="component" value="Unassembled WGS sequence"/>
</dbReference>
<evidence type="ECO:0000313" key="2">
    <source>
        <dbReference type="EMBL" id="SCZ85427.1"/>
    </source>
</evidence>
<dbReference type="RefSeq" id="WP_090285691.1">
    <property type="nucleotide sequence ID" value="NZ_FMWO01000045.1"/>
</dbReference>
<dbReference type="STRING" id="51642.NSMM_380049"/>
<proteinExistence type="predicted"/>
<accession>A0A1G5SEN0</accession>
<dbReference type="Pfam" id="PF01471">
    <property type="entry name" value="PG_binding_1"/>
    <property type="match status" value="1"/>
</dbReference>
<sequence>MKTGNLNIFVKNALILLVVGFLAGCGEEPEKSAKVDRDAADVPAYTQSDESVIIATEPSLHTDHTDAAEIAESVEKSLDAILEEADAVIKKTEEAISEYNGDTVKTELGEMAESIAEESKSYVAAIEEAADESIEKPVETVQETVHDGHEIVKATPDLIRKVQQALNDAGFDAGTADGKLGPRTLTALQAYQQQNGLEAGKFTKETLRALDVSF</sequence>